<dbReference type="RefSeq" id="WP_068404469.1">
    <property type="nucleotide sequence ID" value="NZ_CP014504.1"/>
</dbReference>
<accession>A0A127VI06</accession>
<proteinExistence type="predicted"/>
<reference evidence="1 2" key="1">
    <citation type="submission" date="2016-03" db="EMBL/GenBank/DDBJ databases">
        <title>Complete genome sequence of Pedobacter cryoconitis PAMC 27485.</title>
        <authorList>
            <person name="Lee J."/>
            <person name="Kim O.-S."/>
        </authorList>
    </citation>
    <scope>NUCLEOTIDE SEQUENCE [LARGE SCALE GENOMIC DNA]</scope>
    <source>
        <strain evidence="1 2">PAMC 27485</strain>
    </source>
</reference>
<organism evidence="1 2">
    <name type="scientific">Pedobacter cryoconitis</name>
    <dbReference type="NCBI Taxonomy" id="188932"/>
    <lineage>
        <taxon>Bacteria</taxon>
        <taxon>Pseudomonadati</taxon>
        <taxon>Bacteroidota</taxon>
        <taxon>Sphingobacteriia</taxon>
        <taxon>Sphingobacteriales</taxon>
        <taxon>Sphingobacteriaceae</taxon>
        <taxon>Pedobacter</taxon>
    </lineage>
</organism>
<dbReference type="Proteomes" id="UP000071561">
    <property type="component" value="Chromosome"/>
</dbReference>
<evidence type="ECO:0000313" key="1">
    <source>
        <dbReference type="EMBL" id="AMQ00933.1"/>
    </source>
</evidence>
<dbReference type="KEGG" id="pcm:AY601_4082"/>
<keyword evidence="2" id="KW-1185">Reference proteome</keyword>
<dbReference type="OrthoDB" id="770653at2"/>
<evidence type="ECO:0000313" key="2">
    <source>
        <dbReference type="Proteomes" id="UP000071561"/>
    </source>
</evidence>
<dbReference type="EMBL" id="CP014504">
    <property type="protein sequence ID" value="AMQ00933.1"/>
    <property type="molecule type" value="Genomic_DNA"/>
</dbReference>
<sequence>MKFNLENSFTKGDFDKLVKEEMARIIKVTQNELIQVGLQFVRDARSKIPDDNYREAINSLAYAKGETRAQLGSDSPGFNDDTGNLRSSIGFILMYDGELVYQDFQLSSKGTDKSAGLALGTAYAQKLGEDYKTGWAIITVAGMEYASWVEALGYDVITGSTLGAQKILSIAFQNVETAFAA</sequence>
<name>A0A127VI06_9SPHI</name>
<dbReference type="PATRIC" id="fig|188932.3.peg.4238"/>
<gene>
    <name evidence="1" type="ORF">AY601_4082</name>
</gene>
<dbReference type="AlphaFoldDB" id="A0A127VI06"/>
<protein>
    <submittedName>
        <fullName evidence="1">Uncharacterized protein</fullName>
    </submittedName>
</protein>